<sequence length="219" mass="24524">MSKVIIEAKDIVKTFKRNTVLDSISFELDQGKIYGFQGRNGSGKTMLLRVLSGLMRPTKGQILINGINMTKQGNFPNNIGVLIEYPGFVPDYTGFKNLKLLSKIQSKISDNDIKKAIESVGLNPDDKKKYKKYSLGMKQRLGIAQAIMEDQQIIMLDEPTNALDREAVKVVEKLLFKLKAEGKTILVASHDSETLNAVSDKIFDIDCGRIIRESERNVN</sequence>
<reference evidence="6" key="1">
    <citation type="submission" date="2020-10" db="EMBL/GenBank/DDBJ databases">
        <title>Complete genome sequence of Bacillus velezensis NST6.</title>
        <authorList>
            <person name="Choi J."/>
        </authorList>
    </citation>
    <scope>NUCLEOTIDE SEQUENCE [LARGE SCALE GENOMIC DNA]</scope>
    <source>
        <strain evidence="6">NST6</strain>
    </source>
</reference>
<name>A0A411ABX6_BACVE</name>
<dbReference type="SMART" id="SM00382">
    <property type="entry name" value="AAA"/>
    <property type="match status" value="1"/>
</dbReference>
<proteinExistence type="inferred from homology"/>
<keyword evidence="2" id="KW-0813">Transport</keyword>
<gene>
    <name evidence="5" type="primary">natA_3</name>
    <name evidence="5" type="ORF">BACVE_001857</name>
</gene>
<dbReference type="GO" id="GO:0016887">
    <property type="term" value="F:ATP hydrolysis activity"/>
    <property type="evidence" value="ECO:0007669"/>
    <property type="project" value="InterPro"/>
</dbReference>
<accession>A0A411ABX6</accession>
<dbReference type="EMBL" id="CP063687">
    <property type="protein sequence ID" value="QOY26846.1"/>
    <property type="molecule type" value="Genomic_DNA"/>
</dbReference>
<dbReference type="RefSeq" id="WP_017418552.1">
    <property type="nucleotide sequence ID" value="NZ_BDDG01000001.1"/>
</dbReference>
<dbReference type="Pfam" id="PF00005">
    <property type="entry name" value="ABC_tran"/>
    <property type="match status" value="1"/>
</dbReference>
<dbReference type="PANTHER" id="PTHR43335">
    <property type="entry name" value="ABC TRANSPORTER, ATP-BINDING PROTEIN"/>
    <property type="match status" value="1"/>
</dbReference>
<evidence type="ECO:0000256" key="4">
    <source>
        <dbReference type="ARBA" id="ARBA00022840"/>
    </source>
</evidence>
<keyword evidence="4 5" id="KW-0067">ATP-binding</keyword>
<evidence type="ECO:0000313" key="6">
    <source>
        <dbReference type="Proteomes" id="UP000587477"/>
    </source>
</evidence>
<dbReference type="InterPro" id="IPR027417">
    <property type="entry name" value="P-loop_NTPase"/>
</dbReference>
<evidence type="ECO:0000256" key="2">
    <source>
        <dbReference type="ARBA" id="ARBA00022448"/>
    </source>
</evidence>
<dbReference type="InterPro" id="IPR003439">
    <property type="entry name" value="ABC_transporter-like_ATP-bd"/>
</dbReference>
<evidence type="ECO:0000256" key="3">
    <source>
        <dbReference type="ARBA" id="ARBA00022741"/>
    </source>
</evidence>
<dbReference type="GO" id="GO:0005524">
    <property type="term" value="F:ATP binding"/>
    <property type="evidence" value="ECO:0007669"/>
    <property type="project" value="UniProtKB-KW"/>
</dbReference>
<dbReference type="InterPro" id="IPR017871">
    <property type="entry name" value="ABC_transporter-like_CS"/>
</dbReference>
<dbReference type="PROSITE" id="PS00211">
    <property type="entry name" value="ABC_TRANSPORTER_1"/>
    <property type="match status" value="1"/>
</dbReference>
<organism evidence="5 6">
    <name type="scientific">Bacillus velezensis</name>
    <dbReference type="NCBI Taxonomy" id="492670"/>
    <lineage>
        <taxon>Bacteria</taxon>
        <taxon>Bacillati</taxon>
        <taxon>Bacillota</taxon>
        <taxon>Bacilli</taxon>
        <taxon>Bacillales</taxon>
        <taxon>Bacillaceae</taxon>
        <taxon>Bacillus</taxon>
        <taxon>Bacillus amyloliquefaciens group</taxon>
    </lineage>
</organism>
<evidence type="ECO:0000256" key="1">
    <source>
        <dbReference type="ARBA" id="ARBA00005417"/>
    </source>
</evidence>
<dbReference type="Gene3D" id="3.40.50.300">
    <property type="entry name" value="P-loop containing nucleotide triphosphate hydrolases"/>
    <property type="match status" value="1"/>
</dbReference>
<dbReference type="Proteomes" id="UP000587477">
    <property type="component" value="Chromosome"/>
</dbReference>
<dbReference type="PANTHER" id="PTHR43335:SF4">
    <property type="entry name" value="ABC TRANSPORTER, ATP-BINDING PROTEIN"/>
    <property type="match status" value="1"/>
</dbReference>
<comment type="similarity">
    <text evidence="1">Belongs to the ABC transporter superfamily.</text>
</comment>
<evidence type="ECO:0000313" key="5">
    <source>
        <dbReference type="EMBL" id="QOY26846.1"/>
    </source>
</evidence>
<keyword evidence="3" id="KW-0547">Nucleotide-binding</keyword>
<protein>
    <submittedName>
        <fullName evidence="5">ABC transporter ATP-binding protein NatA</fullName>
    </submittedName>
</protein>
<dbReference type="SUPFAM" id="SSF52540">
    <property type="entry name" value="P-loop containing nucleoside triphosphate hydrolases"/>
    <property type="match status" value="1"/>
</dbReference>
<dbReference type="InterPro" id="IPR003593">
    <property type="entry name" value="AAA+_ATPase"/>
</dbReference>
<dbReference type="AlphaFoldDB" id="A0A411ABX6"/>
<dbReference type="PROSITE" id="PS50893">
    <property type="entry name" value="ABC_TRANSPORTER_2"/>
    <property type="match status" value="1"/>
</dbReference>